<feature type="chain" id="PRO_5040750165" description="DUF3551 domain-containing protein" evidence="1">
    <location>
        <begin position="25"/>
        <end position="90"/>
    </location>
</feature>
<feature type="signal peptide" evidence="1">
    <location>
        <begin position="1"/>
        <end position="24"/>
    </location>
</feature>
<reference evidence="2" key="2">
    <citation type="submission" date="2023-01" db="EMBL/GenBank/DDBJ databases">
        <authorList>
            <person name="Sun Q."/>
            <person name="Evtushenko L."/>
        </authorList>
    </citation>
    <scope>NUCLEOTIDE SEQUENCE</scope>
    <source>
        <strain evidence="2">VKM B-2347</strain>
    </source>
</reference>
<protein>
    <recommendedName>
        <fullName evidence="4">DUF3551 domain-containing protein</fullName>
    </recommendedName>
</protein>
<dbReference type="EMBL" id="BSFI01000007">
    <property type="protein sequence ID" value="GLK68140.1"/>
    <property type="molecule type" value="Genomic_DNA"/>
</dbReference>
<keyword evidence="3" id="KW-1185">Reference proteome</keyword>
<proteinExistence type="predicted"/>
<evidence type="ECO:0000313" key="3">
    <source>
        <dbReference type="Proteomes" id="UP001143372"/>
    </source>
</evidence>
<dbReference type="Proteomes" id="UP001143372">
    <property type="component" value="Unassembled WGS sequence"/>
</dbReference>
<sequence length="90" mass="9589">MTRHAGRLALLALAGVAALGPARAADHILGSETVATCAPAETVTTSFEEQVCYLGPSGYEACRWLPRQHIVTIPSTCPRDRAVPYGLVRK</sequence>
<gene>
    <name evidence="2" type="ORF">GCM10008179_17780</name>
</gene>
<comment type="caution">
    <text evidence="2">The sequence shown here is derived from an EMBL/GenBank/DDBJ whole genome shotgun (WGS) entry which is preliminary data.</text>
</comment>
<dbReference type="RefSeq" id="WP_271168366.1">
    <property type="nucleotide sequence ID" value="NZ_BSFI01000007.1"/>
</dbReference>
<evidence type="ECO:0000313" key="2">
    <source>
        <dbReference type="EMBL" id="GLK68140.1"/>
    </source>
</evidence>
<evidence type="ECO:0008006" key="4">
    <source>
        <dbReference type="Google" id="ProtNLM"/>
    </source>
</evidence>
<dbReference type="AlphaFoldDB" id="A0A9W6MVT5"/>
<reference evidence="2" key="1">
    <citation type="journal article" date="2014" name="Int. J. Syst. Evol. Microbiol.">
        <title>Complete genome sequence of Corynebacterium casei LMG S-19264T (=DSM 44701T), isolated from a smear-ripened cheese.</title>
        <authorList>
            <consortium name="US DOE Joint Genome Institute (JGI-PGF)"/>
            <person name="Walter F."/>
            <person name="Albersmeier A."/>
            <person name="Kalinowski J."/>
            <person name="Ruckert C."/>
        </authorList>
    </citation>
    <scope>NUCLEOTIDE SEQUENCE</scope>
    <source>
        <strain evidence="2">VKM B-2347</strain>
    </source>
</reference>
<organism evidence="2 3">
    <name type="scientific">Hansschlegelia plantiphila</name>
    <dbReference type="NCBI Taxonomy" id="374655"/>
    <lineage>
        <taxon>Bacteria</taxon>
        <taxon>Pseudomonadati</taxon>
        <taxon>Pseudomonadota</taxon>
        <taxon>Alphaproteobacteria</taxon>
        <taxon>Hyphomicrobiales</taxon>
        <taxon>Methylopilaceae</taxon>
        <taxon>Hansschlegelia</taxon>
    </lineage>
</organism>
<name>A0A9W6MVT5_9HYPH</name>
<keyword evidence="1" id="KW-0732">Signal</keyword>
<accession>A0A9W6MVT5</accession>
<evidence type="ECO:0000256" key="1">
    <source>
        <dbReference type="SAM" id="SignalP"/>
    </source>
</evidence>